<dbReference type="PROSITE" id="PS50213">
    <property type="entry name" value="FAS1"/>
    <property type="match status" value="1"/>
</dbReference>
<name>A0A4Y2JE95_ARAVE</name>
<dbReference type="AlphaFoldDB" id="A0A4Y2JE95"/>
<comment type="caution">
    <text evidence="2">The sequence shown here is derived from an EMBL/GenBank/DDBJ whole genome shotgun (WGS) entry which is preliminary data.</text>
</comment>
<evidence type="ECO:0000259" key="1">
    <source>
        <dbReference type="PROSITE" id="PS50213"/>
    </source>
</evidence>
<dbReference type="SUPFAM" id="SSF82153">
    <property type="entry name" value="FAS1 domain"/>
    <property type="match status" value="1"/>
</dbReference>
<dbReference type="InterPro" id="IPR036378">
    <property type="entry name" value="FAS1_dom_sf"/>
</dbReference>
<feature type="domain" description="FAS1" evidence="1">
    <location>
        <begin position="1"/>
        <end position="128"/>
    </location>
</feature>
<evidence type="ECO:0000313" key="3">
    <source>
        <dbReference type="Proteomes" id="UP000499080"/>
    </source>
</evidence>
<protein>
    <recommendedName>
        <fullName evidence="1">FAS1 domain-containing protein</fullName>
    </recommendedName>
</protein>
<dbReference type="InterPro" id="IPR000782">
    <property type="entry name" value="FAS1_domain"/>
</dbReference>
<dbReference type="Pfam" id="PF02469">
    <property type="entry name" value="Fasciclin"/>
    <property type="match status" value="1"/>
</dbReference>
<gene>
    <name evidence="2" type="ORF">AVEN_225766_1</name>
</gene>
<accession>A0A4Y2JE95</accession>
<organism evidence="2 3">
    <name type="scientific">Araneus ventricosus</name>
    <name type="common">Orbweaver spider</name>
    <name type="synonym">Epeira ventricosa</name>
    <dbReference type="NCBI Taxonomy" id="182803"/>
    <lineage>
        <taxon>Eukaryota</taxon>
        <taxon>Metazoa</taxon>
        <taxon>Ecdysozoa</taxon>
        <taxon>Arthropoda</taxon>
        <taxon>Chelicerata</taxon>
        <taxon>Arachnida</taxon>
        <taxon>Araneae</taxon>
        <taxon>Araneomorphae</taxon>
        <taxon>Entelegynae</taxon>
        <taxon>Araneoidea</taxon>
        <taxon>Araneidae</taxon>
        <taxon>Araneus</taxon>
    </lineage>
</organism>
<sequence length="154" mass="17619">MENVVDTVKSLERTKFFQWIENAGLADQLKTANYTVFTPSNEAIIDFEDETEDNEISAINPAKRLTDTASITKSHIVEGFENIDVLENEQLLKTLDDAAQIRINKYVPAHEKEILPQRKLTYSVPSIPLAAEFRLEDWRISGMIPDSFRDWSCV</sequence>
<proteinExistence type="predicted"/>
<dbReference type="Gene3D" id="2.30.180.10">
    <property type="entry name" value="FAS1 domain"/>
    <property type="match status" value="1"/>
</dbReference>
<dbReference type="Proteomes" id="UP000499080">
    <property type="component" value="Unassembled WGS sequence"/>
</dbReference>
<evidence type="ECO:0000313" key="2">
    <source>
        <dbReference type="EMBL" id="GBM88215.1"/>
    </source>
</evidence>
<keyword evidence="3" id="KW-1185">Reference proteome</keyword>
<reference evidence="2 3" key="1">
    <citation type="journal article" date="2019" name="Sci. Rep.">
        <title>Orb-weaving spider Araneus ventricosus genome elucidates the spidroin gene catalogue.</title>
        <authorList>
            <person name="Kono N."/>
            <person name="Nakamura H."/>
            <person name="Ohtoshi R."/>
            <person name="Moran D.A.P."/>
            <person name="Shinohara A."/>
            <person name="Yoshida Y."/>
            <person name="Fujiwara M."/>
            <person name="Mori M."/>
            <person name="Tomita M."/>
            <person name="Arakawa K."/>
        </authorList>
    </citation>
    <scope>NUCLEOTIDE SEQUENCE [LARGE SCALE GENOMIC DNA]</scope>
</reference>
<dbReference type="EMBL" id="BGPR01003443">
    <property type="protein sequence ID" value="GBM88215.1"/>
    <property type="molecule type" value="Genomic_DNA"/>
</dbReference>